<comment type="subcellular location">
    <subcellularLocation>
        <location evidence="1 12">Cytoplasm</location>
    </subcellularLocation>
</comment>
<evidence type="ECO:0000313" key="16">
    <source>
        <dbReference type="EMBL" id="PZN00086.1"/>
    </source>
</evidence>
<dbReference type="InterPro" id="IPR046887">
    <property type="entry name" value="RsmE_PUA-like"/>
</dbReference>
<feature type="domain" description="Ribosomal RNA small subunit methyltransferase E methyltransferase" evidence="13">
    <location>
        <begin position="80"/>
        <end position="242"/>
    </location>
</feature>
<evidence type="ECO:0000256" key="6">
    <source>
        <dbReference type="ARBA" id="ARBA00022552"/>
    </source>
</evidence>
<dbReference type="InterPro" id="IPR006700">
    <property type="entry name" value="RsmE"/>
</dbReference>
<dbReference type="AlphaFoldDB" id="A0A2W4JQT2"/>
<reference evidence="15" key="4">
    <citation type="submission" date="2023-08" db="EMBL/GenBank/DDBJ databases">
        <authorList>
            <person name="Guima S.E.S."/>
            <person name="Martins L.F."/>
            <person name="Silva A.M."/>
            <person name="Setubal J.C."/>
        </authorList>
    </citation>
    <scope>NUCLEOTIDE SEQUENCE</scope>
    <source>
        <strain evidence="15">ZC4RG45</strain>
    </source>
</reference>
<dbReference type="Pfam" id="PF20260">
    <property type="entry name" value="PUA_4"/>
    <property type="match status" value="1"/>
</dbReference>
<keyword evidence="5 12" id="KW-0963">Cytoplasm</keyword>
<evidence type="ECO:0000256" key="12">
    <source>
        <dbReference type="PIRNR" id="PIRNR015601"/>
    </source>
</evidence>
<keyword evidence="8 12" id="KW-0808">Transferase</keyword>
<dbReference type="NCBIfam" id="NF008693">
    <property type="entry name" value="PRK11713.2-3"/>
    <property type="match status" value="1"/>
</dbReference>
<evidence type="ECO:0000313" key="17">
    <source>
        <dbReference type="Proteomes" id="UP000249324"/>
    </source>
</evidence>
<evidence type="ECO:0000259" key="13">
    <source>
        <dbReference type="Pfam" id="PF04452"/>
    </source>
</evidence>
<feature type="domain" description="Ribosomal RNA small subunit methyltransferase E PUA-like" evidence="14">
    <location>
        <begin position="22"/>
        <end position="59"/>
    </location>
</feature>
<dbReference type="Gene3D" id="2.40.240.20">
    <property type="entry name" value="Hypothetical PUA domain-like, domain 1"/>
    <property type="match status" value="1"/>
</dbReference>
<dbReference type="GO" id="GO:0070475">
    <property type="term" value="P:rRNA base methylation"/>
    <property type="evidence" value="ECO:0007669"/>
    <property type="project" value="TreeGrafter"/>
</dbReference>
<reference evidence="15" key="2">
    <citation type="submission" date="2018-05" db="EMBL/GenBank/DDBJ databases">
        <authorList>
            <person name="Moura L."/>
            <person name="Setubal J.C."/>
        </authorList>
    </citation>
    <scope>NUCLEOTIDE SEQUENCE</scope>
    <source>
        <strain evidence="15">ZC4RG45</strain>
    </source>
</reference>
<accession>A0A2W4JQT2</accession>
<evidence type="ECO:0000256" key="9">
    <source>
        <dbReference type="ARBA" id="ARBA00022691"/>
    </source>
</evidence>
<dbReference type="Proteomes" id="UP000249324">
    <property type="component" value="Unassembled WGS sequence"/>
</dbReference>
<dbReference type="CDD" id="cd18084">
    <property type="entry name" value="RsmE-like"/>
    <property type="match status" value="1"/>
</dbReference>
<comment type="catalytic activity">
    <reaction evidence="11 12">
        <text>uridine(1498) in 16S rRNA + S-adenosyl-L-methionine = N(3)-methyluridine(1498) in 16S rRNA + S-adenosyl-L-homocysteine + H(+)</text>
        <dbReference type="Rhea" id="RHEA:42920"/>
        <dbReference type="Rhea" id="RHEA-COMP:10283"/>
        <dbReference type="Rhea" id="RHEA-COMP:10284"/>
        <dbReference type="ChEBI" id="CHEBI:15378"/>
        <dbReference type="ChEBI" id="CHEBI:57856"/>
        <dbReference type="ChEBI" id="CHEBI:59789"/>
        <dbReference type="ChEBI" id="CHEBI:65315"/>
        <dbReference type="ChEBI" id="CHEBI:74502"/>
        <dbReference type="EC" id="2.1.1.193"/>
    </reaction>
</comment>
<evidence type="ECO:0000256" key="10">
    <source>
        <dbReference type="ARBA" id="ARBA00025699"/>
    </source>
</evidence>
<dbReference type="STRING" id="1111738.GCA_000427905_02439"/>
<gene>
    <name evidence="15" type="ORF">DIU77_007910</name>
    <name evidence="16" type="ORF">DIU77_04330</name>
</gene>
<dbReference type="InterPro" id="IPR015947">
    <property type="entry name" value="PUA-like_sf"/>
</dbReference>
<reference evidence="15 17" key="3">
    <citation type="journal article" date="2021" name="BMC Genomics">
        <title>Genome-resolved metagenome and metatranscriptome analyses of thermophilic composting reveal key bacterial players and their metabolic interactions.</title>
        <authorList>
            <person name="Braga L.P.P."/>
            <person name="Pereira R.V."/>
            <person name="Martins L.F."/>
            <person name="Moura L.M.S."/>
            <person name="Sanchez F.B."/>
            <person name="Patane J.S.L."/>
            <person name="da Silva A.M."/>
            <person name="Setubal J.C."/>
        </authorList>
    </citation>
    <scope>NUCLEOTIDE SEQUENCE [LARGE SCALE GENOMIC DNA]</scope>
    <source>
        <strain evidence="15">ZC4RG45</strain>
    </source>
</reference>
<evidence type="ECO:0000256" key="11">
    <source>
        <dbReference type="ARBA" id="ARBA00047944"/>
    </source>
</evidence>
<dbReference type="PIRSF" id="PIRSF015601">
    <property type="entry name" value="MTase_slr0722"/>
    <property type="match status" value="1"/>
</dbReference>
<dbReference type="EMBL" id="QGUI01000109">
    <property type="protein sequence ID" value="PZN00086.1"/>
    <property type="molecule type" value="Genomic_DNA"/>
</dbReference>
<keyword evidence="7 12" id="KW-0489">Methyltransferase</keyword>
<comment type="similarity">
    <text evidence="2 12">Belongs to the RNA methyltransferase RsmE family.</text>
</comment>
<organism evidence="16">
    <name type="scientific">Thermocrispum agreste</name>
    <dbReference type="NCBI Taxonomy" id="37925"/>
    <lineage>
        <taxon>Bacteria</taxon>
        <taxon>Bacillati</taxon>
        <taxon>Actinomycetota</taxon>
        <taxon>Actinomycetes</taxon>
        <taxon>Pseudonocardiales</taxon>
        <taxon>Pseudonocardiaceae</taxon>
        <taxon>Thermocrispum</taxon>
    </lineage>
</organism>
<evidence type="ECO:0000256" key="1">
    <source>
        <dbReference type="ARBA" id="ARBA00004496"/>
    </source>
</evidence>
<proteinExistence type="inferred from homology"/>
<sequence>MTPPLFLVEELGEPADGAELTLTGDEAHHGASVLRLKPGEAVLVGDGAGAVAEGTVAAVRPGRDAVVTVIVRRRWVEPEPALRFTVVQALAKGDRGELAVEQAAQVGADAVIPWRAARCVARWDEGPRGAKALAKWRSVARAATKQARRPRLLHVAEPVTTRELLGLASSAALTVVLEGDAERAFADLPWPERGEVLLVVGPEGGITPEERAALASAGAVEARLGPYVLRTSTAGAVAVSAAATLTKRWR</sequence>
<dbReference type="Gene3D" id="3.40.1280.10">
    <property type="match status" value="1"/>
</dbReference>
<evidence type="ECO:0000313" key="15">
    <source>
        <dbReference type="EMBL" id="MFO7192151.1"/>
    </source>
</evidence>
<keyword evidence="6 12" id="KW-0698">rRNA processing</keyword>
<dbReference type="InterPro" id="IPR029028">
    <property type="entry name" value="Alpha/beta_knot_MTases"/>
</dbReference>
<dbReference type="Pfam" id="PF04452">
    <property type="entry name" value="Methyltrans_RNA"/>
    <property type="match status" value="1"/>
</dbReference>
<dbReference type="EC" id="2.1.1.193" evidence="3 12"/>
<dbReference type="GO" id="GO:0005737">
    <property type="term" value="C:cytoplasm"/>
    <property type="evidence" value="ECO:0007669"/>
    <property type="project" value="UniProtKB-SubCell"/>
</dbReference>
<evidence type="ECO:0000256" key="3">
    <source>
        <dbReference type="ARBA" id="ARBA00012328"/>
    </source>
</evidence>
<evidence type="ECO:0000256" key="5">
    <source>
        <dbReference type="ARBA" id="ARBA00022490"/>
    </source>
</evidence>
<evidence type="ECO:0000256" key="4">
    <source>
        <dbReference type="ARBA" id="ARBA00013673"/>
    </source>
</evidence>
<dbReference type="InterPro" id="IPR046886">
    <property type="entry name" value="RsmE_MTase_dom"/>
</dbReference>
<evidence type="ECO:0000259" key="14">
    <source>
        <dbReference type="Pfam" id="PF20260"/>
    </source>
</evidence>
<keyword evidence="9 12" id="KW-0949">S-adenosyl-L-methionine</keyword>
<dbReference type="InterPro" id="IPR029026">
    <property type="entry name" value="tRNA_m1G_MTases_N"/>
</dbReference>
<comment type="function">
    <text evidence="10 12">Specifically methylates the N3 position of the uracil ring of uridine 1498 (m3U1498) in 16S rRNA. Acts on the fully assembled 30S ribosomal subunit.</text>
</comment>
<dbReference type="EMBL" id="QGUI02000076">
    <property type="protein sequence ID" value="MFO7192151.1"/>
    <property type="molecule type" value="Genomic_DNA"/>
</dbReference>
<reference evidence="16" key="1">
    <citation type="submission" date="2018-05" db="EMBL/GenBank/DDBJ databases">
        <authorList>
            <person name="Lanie J.A."/>
            <person name="Ng W.-L."/>
            <person name="Kazmierczak K.M."/>
            <person name="Andrzejewski T.M."/>
            <person name="Davidsen T.M."/>
            <person name="Wayne K.J."/>
            <person name="Tettelin H."/>
            <person name="Glass J.I."/>
            <person name="Rusch D."/>
            <person name="Podicherti R."/>
            <person name="Tsui H.-C.T."/>
            <person name="Winkler M.E."/>
        </authorList>
    </citation>
    <scope>NUCLEOTIDE SEQUENCE</scope>
    <source>
        <strain evidence="16">ZC4RG45</strain>
    </source>
</reference>
<dbReference type="GO" id="GO:0070042">
    <property type="term" value="F:rRNA (uridine-N3-)-methyltransferase activity"/>
    <property type="evidence" value="ECO:0007669"/>
    <property type="project" value="TreeGrafter"/>
</dbReference>
<evidence type="ECO:0000256" key="7">
    <source>
        <dbReference type="ARBA" id="ARBA00022603"/>
    </source>
</evidence>
<dbReference type="SUPFAM" id="SSF75217">
    <property type="entry name" value="alpha/beta knot"/>
    <property type="match status" value="1"/>
</dbReference>
<name>A0A2W4JQT2_9PSEU</name>
<dbReference type="SUPFAM" id="SSF88697">
    <property type="entry name" value="PUA domain-like"/>
    <property type="match status" value="1"/>
</dbReference>
<comment type="caution">
    <text evidence="16">The sequence shown here is derived from an EMBL/GenBank/DDBJ whole genome shotgun (WGS) entry which is preliminary data.</text>
</comment>
<dbReference type="NCBIfam" id="TIGR00046">
    <property type="entry name" value="RsmE family RNA methyltransferase"/>
    <property type="match status" value="1"/>
</dbReference>
<dbReference type="PANTHER" id="PTHR30027:SF3">
    <property type="entry name" value="16S RRNA (URACIL(1498)-N(3))-METHYLTRANSFERASE"/>
    <property type="match status" value="1"/>
</dbReference>
<protein>
    <recommendedName>
        <fullName evidence="4 12">Ribosomal RNA small subunit methyltransferase E</fullName>
        <ecNumber evidence="3 12">2.1.1.193</ecNumber>
    </recommendedName>
</protein>
<evidence type="ECO:0000256" key="2">
    <source>
        <dbReference type="ARBA" id="ARBA00005528"/>
    </source>
</evidence>
<evidence type="ECO:0000256" key="8">
    <source>
        <dbReference type="ARBA" id="ARBA00022679"/>
    </source>
</evidence>
<dbReference type="PANTHER" id="PTHR30027">
    <property type="entry name" value="RIBOSOMAL RNA SMALL SUBUNIT METHYLTRANSFERASE E"/>
    <property type="match status" value="1"/>
</dbReference>